<comment type="caution">
    <text evidence="2">The sequence shown here is derived from an EMBL/GenBank/DDBJ whole genome shotgun (WGS) entry which is preliminary data.</text>
</comment>
<feature type="compositionally biased region" description="Polar residues" evidence="1">
    <location>
        <begin position="107"/>
        <end position="120"/>
    </location>
</feature>
<organism evidence="2 3">
    <name type="scientific">Riccia fluitans</name>
    <dbReference type="NCBI Taxonomy" id="41844"/>
    <lineage>
        <taxon>Eukaryota</taxon>
        <taxon>Viridiplantae</taxon>
        <taxon>Streptophyta</taxon>
        <taxon>Embryophyta</taxon>
        <taxon>Marchantiophyta</taxon>
        <taxon>Marchantiopsida</taxon>
        <taxon>Marchantiidae</taxon>
        <taxon>Marchantiales</taxon>
        <taxon>Ricciaceae</taxon>
        <taxon>Riccia</taxon>
    </lineage>
</organism>
<reference evidence="2 3" key="1">
    <citation type="submission" date="2024-09" db="EMBL/GenBank/DDBJ databases">
        <title>Chromosome-scale assembly of Riccia fluitans.</title>
        <authorList>
            <person name="Paukszto L."/>
            <person name="Sawicki J."/>
            <person name="Karawczyk K."/>
            <person name="Piernik-Szablinska J."/>
            <person name="Szczecinska M."/>
            <person name="Mazdziarz M."/>
        </authorList>
    </citation>
    <scope>NUCLEOTIDE SEQUENCE [LARGE SCALE GENOMIC DNA]</scope>
    <source>
        <strain evidence="2">Rf_01</strain>
        <tissue evidence="2">Aerial parts of the thallus</tissue>
    </source>
</reference>
<evidence type="ECO:0000313" key="2">
    <source>
        <dbReference type="EMBL" id="KAL2609940.1"/>
    </source>
</evidence>
<dbReference type="AlphaFoldDB" id="A0ABD1XMF6"/>
<protein>
    <submittedName>
        <fullName evidence="2">Uncharacterized protein</fullName>
    </submittedName>
</protein>
<keyword evidence="3" id="KW-1185">Reference proteome</keyword>
<evidence type="ECO:0000256" key="1">
    <source>
        <dbReference type="SAM" id="MobiDB-lite"/>
    </source>
</evidence>
<dbReference type="EMBL" id="JBHFFA010000008">
    <property type="protein sequence ID" value="KAL2609940.1"/>
    <property type="molecule type" value="Genomic_DNA"/>
</dbReference>
<name>A0ABD1XMF6_9MARC</name>
<feature type="compositionally biased region" description="Basic and acidic residues" evidence="1">
    <location>
        <begin position="164"/>
        <end position="189"/>
    </location>
</feature>
<dbReference type="Proteomes" id="UP001605036">
    <property type="component" value="Unassembled WGS sequence"/>
</dbReference>
<sequence length="189" mass="21428">MTRDHRVNNARREAEEQTPLRKPEGRNVGSNGIEAWLTTSGRGNTKDNDAHEPTSVAKSSTRVGTDDENKKEAETPKTERASRYVSGMDANGTKEVMPRVGKYTRPTLETASEFEANQSPPCRIAKRNRTTGWTQKMPIYSNQRRQKPHEQGNLQITRRTAKFGKVDDDKRNQMLHDPPIDQRLARKGS</sequence>
<gene>
    <name evidence="2" type="ORF">R1flu_028513</name>
</gene>
<feature type="compositionally biased region" description="Basic and acidic residues" evidence="1">
    <location>
        <begin position="1"/>
        <end position="25"/>
    </location>
</feature>
<feature type="region of interest" description="Disordered" evidence="1">
    <location>
        <begin position="1"/>
        <end position="189"/>
    </location>
</feature>
<feature type="compositionally biased region" description="Basic and acidic residues" evidence="1">
    <location>
        <begin position="64"/>
        <end position="82"/>
    </location>
</feature>
<accession>A0ABD1XMF6</accession>
<evidence type="ECO:0000313" key="3">
    <source>
        <dbReference type="Proteomes" id="UP001605036"/>
    </source>
</evidence>
<proteinExistence type="predicted"/>